<dbReference type="eggNOG" id="ENOG502ZZXW">
    <property type="taxonomic scope" value="Bacteria"/>
</dbReference>
<proteinExistence type="predicted"/>
<protein>
    <submittedName>
        <fullName evidence="2">Uncharacterized protein</fullName>
    </submittedName>
</protein>
<evidence type="ECO:0000313" key="2">
    <source>
        <dbReference type="EMBL" id="KFF12020.1"/>
    </source>
</evidence>
<dbReference type="Proteomes" id="UP000028705">
    <property type="component" value="Unassembled WGS sequence"/>
</dbReference>
<dbReference type="RefSeq" id="WP_051881927.1">
    <property type="nucleotide sequence ID" value="NZ_JAODPJ010000001.1"/>
</dbReference>
<accession>A0A086A5Q6</accession>
<feature type="region of interest" description="Disordered" evidence="1">
    <location>
        <begin position="218"/>
        <end position="243"/>
    </location>
</feature>
<evidence type="ECO:0000256" key="1">
    <source>
        <dbReference type="SAM" id="MobiDB-lite"/>
    </source>
</evidence>
<dbReference type="OrthoDB" id="2972467at2"/>
<comment type="caution">
    <text evidence="2">The sequence shown here is derived from an EMBL/GenBank/DDBJ whole genome shotgun (WGS) entry which is preliminary data.</text>
</comment>
<gene>
    <name evidence="2" type="ORF">IW15_10575</name>
</gene>
<sequence>MPDVGRFFNIDPLAEKYQYNSTYAFQENKMGLGKELEGAELLEERGLITSTGMTEYDVYTREPLPDYMSYLNYKTSTPDPDLMTAETYPTNSAAKGAENSSSFKGVIGVVELYNVVNKGIEGVKGMIATDKNVKAVNYMGKLTDQFNIMKRAQGVVNKADLKLDNKRKTEVSNYIFDGSLPKDINKRNNSIVNLVSKSNIVSTANSVMRKNGIIVRNSPEVQKRKELEQERMDRQKKQQNGGQ</sequence>
<evidence type="ECO:0000313" key="3">
    <source>
        <dbReference type="Proteomes" id="UP000028705"/>
    </source>
</evidence>
<feature type="compositionally biased region" description="Basic and acidic residues" evidence="1">
    <location>
        <begin position="221"/>
        <end position="236"/>
    </location>
</feature>
<dbReference type="AlphaFoldDB" id="A0A086A5Q6"/>
<name>A0A086A5Q6_9FLAO</name>
<dbReference type="STRING" id="445961.IW15_10575"/>
<organism evidence="2 3">
    <name type="scientific">Chryseobacterium soli</name>
    <dbReference type="NCBI Taxonomy" id="445961"/>
    <lineage>
        <taxon>Bacteria</taxon>
        <taxon>Pseudomonadati</taxon>
        <taxon>Bacteroidota</taxon>
        <taxon>Flavobacteriia</taxon>
        <taxon>Flavobacteriales</taxon>
        <taxon>Weeksellaceae</taxon>
        <taxon>Chryseobacterium group</taxon>
        <taxon>Chryseobacterium</taxon>
    </lineage>
</organism>
<reference evidence="2 3" key="1">
    <citation type="submission" date="2014-07" db="EMBL/GenBank/DDBJ databases">
        <title>Genome of Chryseobacterium soli DSM 19298.</title>
        <authorList>
            <person name="Stropko S.J."/>
            <person name="Pipes S.E."/>
            <person name="Newman J."/>
        </authorList>
    </citation>
    <scope>NUCLEOTIDE SEQUENCE [LARGE SCALE GENOMIC DNA]</scope>
    <source>
        <strain evidence="2 3">DSM 19298</strain>
    </source>
</reference>
<dbReference type="EMBL" id="JPRH01000004">
    <property type="protein sequence ID" value="KFF12020.1"/>
    <property type="molecule type" value="Genomic_DNA"/>
</dbReference>
<keyword evidence="3" id="KW-1185">Reference proteome</keyword>